<proteinExistence type="predicted"/>
<evidence type="ECO:0000313" key="1">
    <source>
        <dbReference type="EMBL" id="GEU81758.1"/>
    </source>
</evidence>
<protein>
    <submittedName>
        <fullName evidence="1">Uncharacterized protein</fullName>
    </submittedName>
</protein>
<dbReference type="EMBL" id="BKCJ010008349">
    <property type="protein sequence ID" value="GEU81758.1"/>
    <property type="molecule type" value="Genomic_DNA"/>
</dbReference>
<comment type="caution">
    <text evidence="1">The sequence shown here is derived from an EMBL/GenBank/DDBJ whole genome shotgun (WGS) entry which is preliminary data.</text>
</comment>
<organism evidence="1">
    <name type="scientific">Tanacetum cinerariifolium</name>
    <name type="common">Dalmatian daisy</name>
    <name type="synonym">Chrysanthemum cinerariifolium</name>
    <dbReference type="NCBI Taxonomy" id="118510"/>
    <lineage>
        <taxon>Eukaryota</taxon>
        <taxon>Viridiplantae</taxon>
        <taxon>Streptophyta</taxon>
        <taxon>Embryophyta</taxon>
        <taxon>Tracheophyta</taxon>
        <taxon>Spermatophyta</taxon>
        <taxon>Magnoliopsida</taxon>
        <taxon>eudicotyledons</taxon>
        <taxon>Gunneridae</taxon>
        <taxon>Pentapetalae</taxon>
        <taxon>asterids</taxon>
        <taxon>campanulids</taxon>
        <taxon>Asterales</taxon>
        <taxon>Asteraceae</taxon>
        <taxon>Asteroideae</taxon>
        <taxon>Anthemideae</taxon>
        <taxon>Anthemidinae</taxon>
        <taxon>Tanacetum</taxon>
    </lineage>
</organism>
<sequence>MIGFKECSSCGALCTKSCGCSKEGFVDKSVHDPNKTPDSSQGPPHDCLKCGNPVDGLHCRQCALLRKKMIEVWFTIYDEHKIFQDFLNTSESSNDNTNVVNVPQEPFVFNQDPDENSSQSPSHIDHHCCYGCGDLLDGIFKSLLLRLVFSLLCGSENSLISPVGSLVVGSSRLTSKVSGEMASPVAVGALRSTLSIMMVVAFRVQSLNVGVSPRQGISLKSTSCKLNLTCDCAVASMENRFNLFEQLSKTNNSFSTLEIQGLTFEEVSVGALMNSRHLSSSASS</sequence>
<accession>A0A6L2N6E8</accession>
<dbReference type="AlphaFoldDB" id="A0A6L2N6E8"/>
<name>A0A6L2N6E8_TANCI</name>
<gene>
    <name evidence="1" type="ORF">Tci_053736</name>
</gene>
<reference evidence="1" key="1">
    <citation type="journal article" date="2019" name="Sci. Rep.">
        <title>Draft genome of Tanacetum cinerariifolium, the natural source of mosquito coil.</title>
        <authorList>
            <person name="Yamashiro T."/>
            <person name="Shiraishi A."/>
            <person name="Satake H."/>
            <person name="Nakayama K."/>
        </authorList>
    </citation>
    <scope>NUCLEOTIDE SEQUENCE</scope>
</reference>